<dbReference type="InterPro" id="IPR016024">
    <property type="entry name" value="ARM-type_fold"/>
</dbReference>
<protein>
    <submittedName>
        <fullName evidence="2">Uncharacterized protein</fullName>
    </submittedName>
</protein>
<sequence length="718" mass="83047">MSAKSQIRQSQSLIQKFNFQGHLNNALQKAQNIASVPRAKEEVQIILSKIATKEDFKLFITEIARSIHTTPLLERKFAIFSLQKTAERLGQDVKSFLPQIMKYVCQRMTDIEIQSDSVYSTCISKLVNVLTQQIYAQPAQLLDIYDIPSSSHKIQRSFSTSFVEQPQVYSPNVALNCILSPLLSLLQRANPQTQAAAADSLSECLFVAPKSDLETYIPLISECILTEAEKLHDGVRRLLQMFLLQNLTVIYSKFGQQIQVQIQTNRIVQLILKSVKSQEYGIRLNCILLAEQLVLQKLLDNEQTTKFNILASDLKSDKIITVRQAAQKLFLMTQQEELPKPEKPQKIKFSDFKKKLQLENELRGLKKFAQGEVLIKLKEKAEADNKPNTIEDIEEIELHNQQDIQKEAKIILNEAQNDLNEQKDSYIINQNNTKQTQNEQQNIMEVENNKPPFEPKPENEIFTQNLKQNIETIKENSDEPKIFQNTEILQNEGEQFYIDDGTSEESNNETVNIQYIPPPVPPLQNNNRMRKQSSFVNPNETEFCSYQSYSTIKIKGINQKAVINQNEMIKSLQADRPTSSRDYLLKKTKGRPMSSKQIFMTQQNNHNNILNEINKLKHEYKSAKQYKIQLVKLFNQEDVTIDSMQYDEIRELIQYIGIMLNDGFIDQMLPWIEEIISKTDLLEEETKNIILALEKIWPGHPRWAQIEQIKGTIKKRWL</sequence>
<dbReference type="SUPFAM" id="SSF48371">
    <property type="entry name" value="ARM repeat"/>
    <property type="match status" value="1"/>
</dbReference>
<name>A0AA86P8T7_9EUKA</name>
<dbReference type="InterPro" id="IPR011989">
    <property type="entry name" value="ARM-like"/>
</dbReference>
<reference evidence="3 4" key="2">
    <citation type="submission" date="2024-07" db="EMBL/GenBank/DDBJ databases">
        <authorList>
            <person name="Akdeniz Z."/>
        </authorList>
    </citation>
    <scope>NUCLEOTIDE SEQUENCE [LARGE SCALE GENOMIC DNA]</scope>
</reference>
<evidence type="ECO:0000313" key="3">
    <source>
        <dbReference type="EMBL" id="CAL6070122.1"/>
    </source>
</evidence>
<evidence type="ECO:0000313" key="4">
    <source>
        <dbReference type="Proteomes" id="UP001642409"/>
    </source>
</evidence>
<evidence type="ECO:0000256" key="1">
    <source>
        <dbReference type="SAM" id="Coils"/>
    </source>
</evidence>
<feature type="coiled-coil region" evidence="1">
    <location>
        <begin position="405"/>
        <end position="449"/>
    </location>
</feature>
<organism evidence="2">
    <name type="scientific">Hexamita inflata</name>
    <dbReference type="NCBI Taxonomy" id="28002"/>
    <lineage>
        <taxon>Eukaryota</taxon>
        <taxon>Metamonada</taxon>
        <taxon>Diplomonadida</taxon>
        <taxon>Hexamitidae</taxon>
        <taxon>Hexamitinae</taxon>
        <taxon>Hexamita</taxon>
    </lineage>
</organism>
<keyword evidence="4" id="KW-1185">Reference proteome</keyword>
<dbReference type="AlphaFoldDB" id="A0AA86P8T7"/>
<evidence type="ECO:0000313" key="2">
    <source>
        <dbReference type="EMBL" id="CAI9934126.1"/>
    </source>
</evidence>
<dbReference type="EMBL" id="CAXDID020000281">
    <property type="protein sequence ID" value="CAL6070122.1"/>
    <property type="molecule type" value="Genomic_DNA"/>
</dbReference>
<comment type="caution">
    <text evidence="2">The sequence shown here is derived from an EMBL/GenBank/DDBJ whole genome shotgun (WGS) entry which is preliminary data.</text>
</comment>
<keyword evidence="1" id="KW-0175">Coiled coil</keyword>
<dbReference type="Proteomes" id="UP001642409">
    <property type="component" value="Unassembled WGS sequence"/>
</dbReference>
<accession>A0AA86P8T7</accession>
<dbReference type="Gene3D" id="1.25.10.10">
    <property type="entry name" value="Leucine-rich Repeat Variant"/>
    <property type="match status" value="1"/>
</dbReference>
<reference evidence="2" key="1">
    <citation type="submission" date="2023-06" db="EMBL/GenBank/DDBJ databases">
        <authorList>
            <person name="Kurt Z."/>
        </authorList>
    </citation>
    <scope>NUCLEOTIDE SEQUENCE</scope>
</reference>
<dbReference type="EMBL" id="CATOUU010000557">
    <property type="protein sequence ID" value="CAI9934126.1"/>
    <property type="molecule type" value="Genomic_DNA"/>
</dbReference>
<gene>
    <name evidence="2" type="ORF">HINF_LOCUS21771</name>
    <name evidence="3" type="ORF">HINF_LOCUS54307</name>
</gene>
<proteinExistence type="predicted"/>